<feature type="transmembrane region" description="Helical" evidence="1">
    <location>
        <begin position="331"/>
        <end position="350"/>
    </location>
</feature>
<dbReference type="InterPro" id="IPR035897">
    <property type="entry name" value="Toll_tir_struct_dom_sf"/>
</dbReference>
<comment type="caution">
    <text evidence="2">The sequence shown here is derived from an EMBL/GenBank/DDBJ whole genome shotgun (WGS) entry which is preliminary data.</text>
</comment>
<name>A0A7J6SM33_PEROL</name>
<keyword evidence="1" id="KW-1133">Transmembrane helix</keyword>
<evidence type="ECO:0000313" key="3">
    <source>
        <dbReference type="Proteomes" id="UP000553632"/>
    </source>
</evidence>
<protein>
    <recommendedName>
        <fullName evidence="4">TIR domain-containing protein</fullName>
    </recommendedName>
</protein>
<evidence type="ECO:0000256" key="1">
    <source>
        <dbReference type="SAM" id="Phobius"/>
    </source>
</evidence>
<dbReference type="Gene3D" id="3.40.50.10140">
    <property type="entry name" value="Toll/interleukin-1 receptor homology (TIR) domain"/>
    <property type="match status" value="1"/>
</dbReference>
<gene>
    <name evidence="2" type="ORF">FOZ63_033528</name>
</gene>
<feature type="transmembrane region" description="Helical" evidence="1">
    <location>
        <begin position="253"/>
        <end position="270"/>
    </location>
</feature>
<dbReference type="AlphaFoldDB" id="A0A7J6SM33"/>
<feature type="transmembrane region" description="Helical" evidence="1">
    <location>
        <begin position="290"/>
        <end position="311"/>
    </location>
</feature>
<sequence>MVFLDKCCIPQNDPIAKSYGISRLADYLRVSNKLLILWSPDYLERLWCVYELAVFLRTHKKEDVILVNLNHLKLCMSLMIVQSFSIVTLLLIEPWEPDLVYIVCVMAMIASALLDRWPLSCSEEWQKFRSEVKRFSVRRAKCSASADYDTLKQLITDMYGSEESFATVVRSIWLGEGEDNNHSTCLLSRTSLRVICAPYIPLLIARISWVITLLFPPQLDGDAVSFVPLYDVGVMREDLPSTLEVFMWEVRTSIIPILMLCFRAPLLLLAGHKLATSSISERVAKWHLGIIHALLFSAYIILTRMVCGWQNFYFPLRRGLMDGPMGEVLHWAYSVAAVTVISSVLSKSYARNP</sequence>
<reference evidence="2 3" key="1">
    <citation type="submission" date="2020-04" db="EMBL/GenBank/DDBJ databases">
        <title>Perkinsus olseni comparative genomics.</title>
        <authorList>
            <person name="Bogema D.R."/>
        </authorList>
    </citation>
    <scope>NUCLEOTIDE SEQUENCE [LARGE SCALE GENOMIC DNA]</scope>
    <source>
        <strain evidence="2 3">ATCC PRA-207</strain>
    </source>
</reference>
<dbReference type="SUPFAM" id="SSF52200">
    <property type="entry name" value="Toll/Interleukin receptor TIR domain"/>
    <property type="match status" value="1"/>
</dbReference>
<accession>A0A7J6SM33</accession>
<keyword evidence="1" id="KW-0812">Transmembrane</keyword>
<evidence type="ECO:0000313" key="2">
    <source>
        <dbReference type="EMBL" id="KAF4733765.1"/>
    </source>
</evidence>
<proteinExistence type="predicted"/>
<dbReference type="EMBL" id="JABANO010017296">
    <property type="protein sequence ID" value="KAF4733765.1"/>
    <property type="molecule type" value="Genomic_DNA"/>
</dbReference>
<organism evidence="2 3">
    <name type="scientific">Perkinsus olseni</name>
    <name type="common">Perkinsus atlanticus</name>
    <dbReference type="NCBI Taxonomy" id="32597"/>
    <lineage>
        <taxon>Eukaryota</taxon>
        <taxon>Sar</taxon>
        <taxon>Alveolata</taxon>
        <taxon>Perkinsozoa</taxon>
        <taxon>Perkinsea</taxon>
        <taxon>Perkinsida</taxon>
        <taxon>Perkinsidae</taxon>
        <taxon>Perkinsus</taxon>
    </lineage>
</organism>
<evidence type="ECO:0008006" key="4">
    <source>
        <dbReference type="Google" id="ProtNLM"/>
    </source>
</evidence>
<keyword evidence="3" id="KW-1185">Reference proteome</keyword>
<dbReference type="Proteomes" id="UP000553632">
    <property type="component" value="Unassembled WGS sequence"/>
</dbReference>
<keyword evidence="1" id="KW-0472">Membrane</keyword>